<dbReference type="GO" id="GO:0005216">
    <property type="term" value="F:monoatomic ion channel activity"/>
    <property type="evidence" value="ECO:0007669"/>
    <property type="project" value="InterPro"/>
</dbReference>
<feature type="transmembrane region" description="Helical" evidence="12">
    <location>
        <begin position="290"/>
        <end position="308"/>
    </location>
</feature>
<evidence type="ECO:0000256" key="2">
    <source>
        <dbReference type="ARBA" id="ARBA00008130"/>
    </source>
</evidence>
<keyword evidence="5 12" id="KW-0812">Transmembrane</keyword>
<comment type="subcellular location">
    <subcellularLocation>
        <location evidence="1">Membrane</location>
        <topology evidence="1">Multi-pass membrane protein</topology>
    </subcellularLocation>
</comment>
<dbReference type="GO" id="GO:0009881">
    <property type="term" value="F:photoreceptor activity"/>
    <property type="evidence" value="ECO:0007669"/>
    <property type="project" value="UniProtKB-KW"/>
</dbReference>
<evidence type="ECO:0000256" key="7">
    <source>
        <dbReference type="ARBA" id="ARBA00022989"/>
    </source>
</evidence>
<keyword evidence="4" id="KW-0716">Sensory transduction</keyword>
<keyword evidence="8" id="KW-0157">Chromophore</keyword>
<dbReference type="Pfam" id="PF01036">
    <property type="entry name" value="Bac_rhodopsin"/>
    <property type="match status" value="1"/>
</dbReference>
<name>A0A2A2SBC3_9SPHN</name>
<reference evidence="14" key="1">
    <citation type="submission" date="2017-09" db="EMBL/GenBank/DDBJ databases">
        <authorList>
            <person name="Feng G."/>
            <person name="Zhu H."/>
        </authorList>
    </citation>
    <scope>NUCLEOTIDE SEQUENCE [LARGE SCALE GENOMIC DNA]</scope>
    <source>
        <strain evidence="14">1PNM-20</strain>
    </source>
</reference>
<keyword evidence="6" id="KW-0681">Retinal protein</keyword>
<feature type="transmembrane region" description="Helical" evidence="12">
    <location>
        <begin position="85"/>
        <end position="105"/>
    </location>
</feature>
<evidence type="ECO:0000256" key="10">
    <source>
        <dbReference type="ARBA" id="ARBA00023170"/>
    </source>
</evidence>
<dbReference type="OrthoDB" id="70408at2"/>
<protein>
    <submittedName>
        <fullName evidence="13">Rhodopsin</fullName>
    </submittedName>
</protein>
<proteinExistence type="inferred from homology"/>
<keyword evidence="9 12" id="KW-0472">Membrane</keyword>
<evidence type="ECO:0000256" key="3">
    <source>
        <dbReference type="ARBA" id="ARBA00022543"/>
    </source>
</evidence>
<dbReference type="InterPro" id="IPR001425">
    <property type="entry name" value="Arc/bac/fun_rhodopsins"/>
</dbReference>
<evidence type="ECO:0000313" key="14">
    <source>
        <dbReference type="Proteomes" id="UP000218151"/>
    </source>
</evidence>
<evidence type="ECO:0000256" key="12">
    <source>
        <dbReference type="SAM" id="Phobius"/>
    </source>
</evidence>
<evidence type="ECO:0000256" key="8">
    <source>
        <dbReference type="ARBA" id="ARBA00022991"/>
    </source>
</evidence>
<dbReference type="SUPFAM" id="SSF81321">
    <property type="entry name" value="Family A G protein-coupled receptor-like"/>
    <property type="match status" value="1"/>
</dbReference>
<feature type="region of interest" description="Disordered" evidence="11">
    <location>
        <begin position="1"/>
        <end position="51"/>
    </location>
</feature>
<keyword evidence="14" id="KW-1185">Reference proteome</keyword>
<keyword evidence="10" id="KW-0675">Receptor</keyword>
<dbReference type="PANTHER" id="PTHR28286:SF2">
    <property type="entry name" value="BACTERIORHODOPSIN _OPSIN, NOPA (EUROFUNG)"/>
    <property type="match status" value="1"/>
</dbReference>
<feature type="transmembrane region" description="Helical" evidence="12">
    <location>
        <begin position="154"/>
        <end position="176"/>
    </location>
</feature>
<dbReference type="Gene3D" id="1.20.1070.10">
    <property type="entry name" value="Rhodopsin 7-helix transmembrane proteins"/>
    <property type="match status" value="1"/>
</dbReference>
<dbReference type="PRINTS" id="PR00251">
    <property type="entry name" value="BACTRLOPSIN"/>
</dbReference>
<feature type="compositionally biased region" description="Basic and acidic residues" evidence="11">
    <location>
        <begin position="39"/>
        <end position="51"/>
    </location>
</feature>
<dbReference type="PROSITE" id="PS00950">
    <property type="entry name" value="BACTERIAL_OPSIN_1"/>
    <property type="match status" value="1"/>
</dbReference>
<dbReference type="EMBL" id="NSLI01000006">
    <property type="protein sequence ID" value="PAX06472.1"/>
    <property type="molecule type" value="Genomic_DNA"/>
</dbReference>
<evidence type="ECO:0000256" key="5">
    <source>
        <dbReference type="ARBA" id="ARBA00022692"/>
    </source>
</evidence>
<feature type="transmembrane region" description="Helical" evidence="12">
    <location>
        <begin position="183"/>
        <end position="206"/>
    </location>
</feature>
<feature type="compositionally biased region" description="Polar residues" evidence="11">
    <location>
        <begin position="1"/>
        <end position="22"/>
    </location>
</feature>
<feature type="transmembrane region" description="Helical" evidence="12">
    <location>
        <begin position="251"/>
        <end position="270"/>
    </location>
</feature>
<evidence type="ECO:0000256" key="6">
    <source>
        <dbReference type="ARBA" id="ARBA00022925"/>
    </source>
</evidence>
<comment type="caution">
    <text evidence="13">The sequence shown here is derived from an EMBL/GenBank/DDBJ whole genome shotgun (WGS) entry which is preliminary data.</text>
</comment>
<accession>A0A2A2SBC3</accession>
<feature type="transmembrane region" description="Helical" evidence="12">
    <location>
        <begin position="212"/>
        <end position="230"/>
    </location>
</feature>
<dbReference type="PANTHER" id="PTHR28286">
    <property type="match status" value="1"/>
</dbReference>
<evidence type="ECO:0000256" key="1">
    <source>
        <dbReference type="ARBA" id="ARBA00004141"/>
    </source>
</evidence>
<evidence type="ECO:0000256" key="4">
    <source>
        <dbReference type="ARBA" id="ARBA00022606"/>
    </source>
</evidence>
<keyword evidence="3" id="KW-0600">Photoreceptor protein</keyword>
<dbReference type="Proteomes" id="UP000218151">
    <property type="component" value="Unassembled WGS sequence"/>
</dbReference>
<evidence type="ECO:0000256" key="11">
    <source>
        <dbReference type="SAM" id="MobiDB-lite"/>
    </source>
</evidence>
<evidence type="ECO:0000313" key="13">
    <source>
        <dbReference type="EMBL" id="PAX06472.1"/>
    </source>
</evidence>
<dbReference type="SMART" id="SM01021">
    <property type="entry name" value="Bac_rhodopsin"/>
    <property type="match status" value="1"/>
</dbReference>
<evidence type="ECO:0000256" key="9">
    <source>
        <dbReference type="ARBA" id="ARBA00023136"/>
    </source>
</evidence>
<organism evidence="13 14">
    <name type="scientific">Sphingomonas lenta</name>
    <dbReference type="NCBI Taxonomy" id="1141887"/>
    <lineage>
        <taxon>Bacteria</taxon>
        <taxon>Pseudomonadati</taxon>
        <taxon>Pseudomonadota</taxon>
        <taxon>Alphaproteobacteria</taxon>
        <taxon>Sphingomonadales</taxon>
        <taxon>Sphingomonadaceae</taxon>
        <taxon>Sphingomonas</taxon>
    </lineage>
</organism>
<gene>
    <name evidence="13" type="ORF">CKY28_17100</name>
</gene>
<keyword evidence="7 12" id="KW-1133">Transmembrane helix</keyword>
<dbReference type="GO" id="GO:0007602">
    <property type="term" value="P:phototransduction"/>
    <property type="evidence" value="ECO:0007669"/>
    <property type="project" value="UniProtKB-KW"/>
</dbReference>
<dbReference type="GO" id="GO:0016020">
    <property type="term" value="C:membrane"/>
    <property type="evidence" value="ECO:0007669"/>
    <property type="project" value="UniProtKB-SubCell"/>
</dbReference>
<comment type="similarity">
    <text evidence="2">Belongs to the archaeal/bacterial/fungal opsin family.</text>
</comment>
<dbReference type="InterPro" id="IPR018229">
    <property type="entry name" value="Rhodopsin_retinal_BS"/>
</dbReference>
<dbReference type="AlphaFoldDB" id="A0A2A2SBC3"/>
<sequence length="332" mass="35841">MGKSGSPSTVPNTAATRSSPTATVRCRSRALRASTAASTDDRRSTERKVATDLNRRCRRVVSPVVHISTEATSMNPKPLDTSTEYWLWIGVAGMALSAAVMLFQARRSRTPFEEGQSVNQFFVLLIAFGTYLAMALGQGSLTADDGRQVFVSRYVTWAFTTPLLLLGLATTALGVPVTRRKPIVFGMLGADVIMILTGLVAALSPSGSAEKWTWYLVSSGAFLAVLYLLWSTLRTEAHVSGPDQARLYGRNLRFLTVIWLLYPVNFLLGNEGLRAYGGTETTAGYTLLDLISKAVYGFFAIAGVRRLVDAHGAPDDSLDAVARRAASDGMTS</sequence>
<feature type="transmembrane region" description="Helical" evidence="12">
    <location>
        <begin position="117"/>
        <end position="134"/>
    </location>
</feature>